<dbReference type="Gene3D" id="3.30.70.60">
    <property type="match status" value="1"/>
</dbReference>
<feature type="coiled-coil region" evidence="1">
    <location>
        <begin position="68"/>
        <end position="95"/>
    </location>
</feature>
<dbReference type="Gene3D" id="1.10.287.540">
    <property type="entry name" value="Helix hairpin bin"/>
    <property type="match status" value="1"/>
</dbReference>
<dbReference type="PANTHER" id="PTHR39555:SF1">
    <property type="entry name" value="TYPE IV PILUS INNER MEMBRANE COMPONENT PILO"/>
    <property type="match status" value="1"/>
</dbReference>
<keyword evidence="2" id="KW-1133">Transmembrane helix</keyword>
<keyword evidence="2" id="KW-0812">Transmembrane</keyword>
<reference evidence="3 4" key="1">
    <citation type="submission" date="2019-03" db="EMBL/GenBank/DDBJ databases">
        <title>Genomic Encyclopedia of Type Strains, Phase IV (KMG-IV): sequencing the most valuable type-strain genomes for metagenomic binning, comparative biology and taxonomic classification.</title>
        <authorList>
            <person name="Goeker M."/>
        </authorList>
    </citation>
    <scope>NUCLEOTIDE SEQUENCE [LARGE SCALE GENOMIC DNA]</scope>
    <source>
        <strain evidence="3 4">DSM 25287</strain>
    </source>
</reference>
<dbReference type="InterPro" id="IPR007445">
    <property type="entry name" value="PilO"/>
</dbReference>
<evidence type="ECO:0000313" key="3">
    <source>
        <dbReference type="EMBL" id="TCO81141.1"/>
    </source>
</evidence>
<feature type="transmembrane region" description="Helical" evidence="2">
    <location>
        <begin position="21"/>
        <end position="42"/>
    </location>
</feature>
<dbReference type="PANTHER" id="PTHR39555">
    <property type="entry name" value="FIMBRIAL ASSEMBLY PROTEIN PILO-LIKE PROTEIN-RELATED"/>
    <property type="match status" value="1"/>
</dbReference>
<dbReference type="GO" id="GO:0043683">
    <property type="term" value="P:type IV pilus assembly"/>
    <property type="evidence" value="ECO:0007669"/>
    <property type="project" value="InterPro"/>
</dbReference>
<sequence length="209" mass="23664">MNLEELRNLELDLNRGGEWPWPARAVLMLLIFAAVVGIGYYVDTSDRLLELDEVRAKETALREEFVTKQRVVANIDAYRAQLRQLETMLAGLLRQLPTRTQMPKLLEDVSDLGRTNGLVFQQFKPLDEIPRDFYAVRPIALKATASYHQFAAFISAVSALPRIVTLENATLTAQKINDVNRDVAEPLTIEATLQAYRYLDESGTEEAIQ</sequence>
<dbReference type="PIRSF" id="PIRSF016482">
    <property type="entry name" value="PilO"/>
    <property type="match status" value="1"/>
</dbReference>
<keyword evidence="1" id="KW-0175">Coiled coil</keyword>
<dbReference type="EMBL" id="SLWY01000010">
    <property type="protein sequence ID" value="TCO81141.1"/>
    <property type="molecule type" value="Genomic_DNA"/>
</dbReference>
<evidence type="ECO:0000256" key="1">
    <source>
        <dbReference type="SAM" id="Coils"/>
    </source>
</evidence>
<dbReference type="Pfam" id="PF04350">
    <property type="entry name" value="PilO"/>
    <property type="match status" value="1"/>
</dbReference>
<name>A0A4R2L255_9GAMM</name>
<proteinExistence type="predicted"/>
<evidence type="ECO:0000313" key="4">
    <source>
        <dbReference type="Proteomes" id="UP000295765"/>
    </source>
</evidence>
<dbReference type="GO" id="GO:0043107">
    <property type="term" value="P:type IV pilus-dependent motility"/>
    <property type="evidence" value="ECO:0007669"/>
    <property type="project" value="InterPro"/>
</dbReference>
<keyword evidence="2" id="KW-0472">Membrane</keyword>
<dbReference type="Proteomes" id="UP000295765">
    <property type="component" value="Unassembled WGS sequence"/>
</dbReference>
<dbReference type="InterPro" id="IPR014717">
    <property type="entry name" value="Transl_elong_EF1B/ribsomal_bS6"/>
</dbReference>
<keyword evidence="4" id="KW-1185">Reference proteome</keyword>
<gene>
    <name evidence="3" type="ORF">EV699_110167</name>
</gene>
<dbReference type="RefSeq" id="WP_132542409.1">
    <property type="nucleotide sequence ID" value="NZ_SLWY01000010.1"/>
</dbReference>
<protein>
    <submittedName>
        <fullName evidence="3">Type IV pilus assembly protein PilO</fullName>
    </submittedName>
</protein>
<organism evidence="3 4">
    <name type="scientific">Plasticicumulans lactativorans</name>
    <dbReference type="NCBI Taxonomy" id="1133106"/>
    <lineage>
        <taxon>Bacteria</taxon>
        <taxon>Pseudomonadati</taxon>
        <taxon>Pseudomonadota</taxon>
        <taxon>Gammaproteobacteria</taxon>
        <taxon>Candidatus Competibacteraceae</taxon>
        <taxon>Plasticicumulans</taxon>
    </lineage>
</organism>
<evidence type="ECO:0000256" key="2">
    <source>
        <dbReference type="SAM" id="Phobius"/>
    </source>
</evidence>
<dbReference type="AlphaFoldDB" id="A0A4R2L255"/>
<accession>A0A4R2L255</accession>
<dbReference type="OrthoDB" id="9802133at2"/>
<comment type="caution">
    <text evidence="3">The sequence shown here is derived from an EMBL/GenBank/DDBJ whole genome shotgun (WGS) entry which is preliminary data.</text>
</comment>